<evidence type="ECO:0000313" key="3">
    <source>
        <dbReference type="Proteomes" id="UP000549394"/>
    </source>
</evidence>
<proteinExistence type="predicted"/>
<sequence length="138" mass="15717">MKVNCNLKLKTYSDDEEVHSFCQKQHPYCMMSLVEGGQCDSCSQVCNSEEVSIQQCKNYCPEAYKWMQEQKSKKPDNSKLSRPIIYAIIGTCLILIAVLCLVIRSLKKKKIEICYQARKMEEETGCVANAQLVNGVHN</sequence>
<comment type="caution">
    <text evidence="2">The sequence shown here is derived from an EMBL/GenBank/DDBJ whole genome shotgun (WGS) entry which is preliminary data.</text>
</comment>
<reference evidence="2 3" key="1">
    <citation type="submission" date="2020-08" db="EMBL/GenBank/DDBJ databases">
        <authorList>
            <person name="Hejnol A."/>
        </authorList>
    </citation>
    <scope>NUCLEOTIDE SEQUENCE [LARGE SCALE GENOMIC DNA]</scope>
</reference>
<keyword evidence="1" id="KW-0472">Membrane</keyword>
<organism evidence="2 3">
    <name type="scientific">Dimorphilus gyrociliatus</name>
    <dbReference type="NCBI Taxonomy" id="2664684"/>
    <lineage>
        <taxon>Eukaryota</taxon>
        <taxon>Metazoa</taxon>
        <taxon>Spiralia</taxon>
        <taxon>Lophotrochozoa</taxon>
        <taxon>Annelida</taxon>
        <taxon>Polychaeta</taxon>
        <taxon>Polychaeta incertae sedis</taxon>
        <taxon>Dinophilidae</taxon>
        <taxon>Dimorphilus</taxon>
    </lineage>
</organism>
<evidence type="ECO:0000256" key="1">
    <source>
        <dbReference type="SAM" id="Phobius"/>
    </source>
</evidence>
<keyword evidence="1" id="KW-0812">Transmembrane</keyword>
<dbReference type="EMBL" id="CAJFCJ010000019">
    <property type="protein sequence ID" value="CAD5123067.1"/>
    <property type="molecule type" value="Genomic_DNA"/>
</dbReference>
<protein>
    <submittedName>
        <fullName evidence="2">Uncharacterized protein</fullName>
    </submittedName>
</protein>
<accession>A0A7I8W4A5</accession>
<gene>
    <name evidence="2" type="ORF">DGYR_LOCUS10792</name>
</gene>
<name>A0A7I8W4A5_9ANNE</name>
<evidence type="ECO:0000313" key="2">
    <source>
        <dbReference type="EMBL" id="CAD5123067.1"/>
    </source>
</evidence>
<dbReference type="Proteomes" id="UP000549394">
    <property type="component" value="Unassembled WGS sequence"/>
</dbReference>
<keyword evidence="3" id="KW-1185">Reference proteome</keyword>
<keyword evidence="1" id="KW-1133">Transmembrane helix</keyword>
<feature type="transmembrane region" description="Helical" evidence="1">
    <location>
        <begin position="84"/>
        <end position="103"/>
    </location>
</feature>
<dbReference type="AlphaFoldDB" id="A0A7I8W4A5"/>